<dbReference type="RefSeq" id="WP_344147394.1">
    <property type="nucleotide sequence ID" value="NZ_BAAAQR010000001.1"/>
</dbReference>
<dbReference type="Proteomes" id="UP001501771">
    <property type="component" value="Unassembled WGS sequence"/>
</dbReference>
<name>A0ABN2Z8F1_9ACTN</name>
<protein>
    <recommendedName>
        <fullName evidence="4">Serine/threonine protein kinase</fullName>
    </recommendedName>
</protein>
<keyword evidence="3" id="KW-1185">Reference proteome</keyword>
<reference evidence="2 3" key="1">
    <citation type="journal article" date="2019" name="Int. J. Syst. Evol. Microbiol.">
        <title>The Global Catalogue of Microorganisms (GCM) 10K type strain sequencing project: providing services to taxonomists for standard genome sequencing and annotation.</title>
        <authorList>
            <consortium name="The Broad Institute Genomics Platform"/>
            <consortium name="The Broad Institute Genome Sequencing Center for Infectious Disease"/>
            <person name="Wu L."/>
            <person name="Ma J."/>
        </authorList>
    </citation>
    <scope>NUCLEOTIDE SEQUENCE [LARGE SCALE GENOMIC DNA]</scope>
    <source>
        <strain evidence="2 3">JCM 16022</strain>
    </source>
</reference>
<sequence>MSAPEHRRGAGSRVDPRLLLVAAFLLGALVSGLVVAIVGDGSGGSGTRATNVAHTSTPSPRAGHEPKPAPPSSAAPTGGGPQQWALMTQPLAQLRPGDRVVYNMTACRFRSWVGEGIDVALIACPGERPFQTKTENLVPVEPAQGD</sequence>
<proteinExistence type="predicted"/>
<feature type="compositionally biased region" description="Polar residues" evidence="1">
    <location>
        <begin position="47"/>
        <end position="59"/>
    </location>
</feature>
<gene>
    <name evidence="2" type="ORF">GCM10009844_06220</name>
</gene>
<accession>A0ABN2Z8F1</accession>
<evidence type="ECO:0000256" key="1">
    <source>
        <dbReference type="SAM" id="MobiDB-lite"/>
    </source>
</evidence>
<feature type="region of interest" description="Disordered" evidence="1">
    <location>
        <begin position="43"/>
        <end position="83"/>
    </location>
</feature>
<evidence type="ECO:0000313" key="3">
    <source>
        <dbReference type="Proteomes" id="UP001501771"/>
    </source>
</evidence>
<dbReference type="EMBL" id="BAAAQR010000001">
    <property type="protein sequence ID" value="GAA2138335.1"/>
    <property type="molecule type" value="Genomic_DNA"/>
</dbReference>
<evidence type="ECO:0008006" key="4">
    <source>
        <dbReference type="Google" id="ProtNLM"/>
    </source>
</evidence>
<comment type="caution">
    <text evidence="2">The sequence shown here is derived from an EMBL/GenBank/DDBJ whole genome shotgun (WGS) entry which is preliminary data.</text>
</comment>
<organism evidence="2 3">
    <name type="scientific">Nocardioides koreensis</name>
    <dbReference type="NCBI Taxonomy" id="433651"/>
    <lineage>
        <taxon>Bacteria</taxon>
        <taxon>Bacillati</taxon>
        <taxon>Actinomycetota</taxon>
        <taxon>Actinomycetes</taxon>
        <taxon>Propionibacteriales</taxon>
        <taxon>Nocardioidaceae</taxon>
        <taxon>Nocardioides</taxon>
    </lineage>
</organism>
<evidence type="ECO:0000313" key="2">
    <source>
        <dbReference type="EMBL" id="GAA2138335.1"/>
    </source>
</evidence>